<dbReference type="RefSeq" id="WP_316700920.1">
    <property type="nucleotide sequence ID" value="NZ_CP136336.1"/>
</dbReference>
<evidence type="ECO:0000256" key="2">
    <source>
        <dbReference type="ARBA" id="ARBA00023125"/>
    </source>
</evidence>
<dbReference type="PANTHER" id="PTHR43280:SF29">
    <property type="entry name" value="ARAC-FAMILY TRANSCRIPTIONAL REGULATOR"/>
    <property type="match status" value="1"/>
</dbReference>
<evidence type="ECO:0000313" key="6">
    <source>
        <dbReference type="EMBL" id="WOB08220.1"/>
    </source>
</evidence>
<feature type="transmembrane region" description="Helical" evidence="4">
    <location>
        <begin position="12"/>
        <end position="31"/>
    </location>
</feature>
<evidence type="ECO:0000259" key="5">
    <source>
        <dbReference type="PROSITE" id="PS01124"/>
    </source>
</evidence>
<evidence type="ECO:0000256" key="1">
    <source>
        <dbReference type="ARBA" id="ARBA00023015"/>
    </source>
</evidence>
<dbReference type="SMART" id="SM00342">
    <property type="entry name" value="HTH_ARAC"/>
    <property type="match status" value="1"/>
</dbReference>
<dbReference type="PROSITE" id="PS01124">
    <property type="entry name" value="HTH_ARAC_FAMILY_2"/>
    <property type="match status" value="1"/>
</dbReference>
<protein>
    <submittedName>
        <fullName evidence="6">Helix-turn-helix domain-containing protein</fullName>
    </submittedName>
</protein>
<keyword evidence="7" id="KW-1185">Reference proteome</keyword>
<dbReference type="PROSITE" id="PS00041">
    <property type="entry name" value="HTH_ARAC_FAMILY_1"/>
    <property type="match status" value="1"/>
</dbReference>
<organism evidence="6 7">
    <name type="scientific">Piscinibacter gummiphilus</name>
    <dbReference type="NCBI Taxonomy" id="946333"/>
    <lineage>
        <taxon>Bacteria</taxon>
        <taxon>Pseudomonadati</taxon>
        <taxon>Pseudomonadota</taxon>
        <taxon>Betaproteobacteria</taxon>
        <taxon>Burkholderiales</taxon>
        <taxon>Sphaerotilaceae</taxon>
        <taxon>Piscinibacter</taxon>
    </lineage>
</organism>
<name>A0ABZ0CYV0_9BURK</name>
<keyword evidence="4" id="KW-0472">Membrane</keyword>
<dbReference type="InterPro" id="IPR018060">
    <property type="entry name" value="HTH_AraC"/>
</dbReference>
<dbReference type="EMBL" id="CP136336">
    <property type="protein sequence ID" value="WOB08220.1"/>
    <property type="molecule type" value="Genomic_DNA"/>
</dbReference>
<accession>A0ABZ0CYV0</accession>
<evidence type="ECO:0000313" key="7">
    <source>
        <dbReference type="Proteomes" id="UP001303946"/>
    </source>
</evidence>
<dbReference type="Proteomes" id="UP001303946">
    <property type="component" value="Chromosome"/>
</dbReference>
<sequence>MDTQTPLHTLDFVLRIGLVTLMVFVAALLAGRCASLPPGRVRTALGLGAALCVGVAAYALQSSAGFMAWPPVVRAPLAVLSTGNAVVFWLFSRSVFDDEFRLRPVHALAWAAMAALALAYRFVPARPAIDVVVALATLGFAGLAMAQSLASWGADLVERRRRLRVFIVGAGGAYTLVNMGLRLLPGAAGEVWRGQVDLLALSVIAGVAAGRILRVADDLFIGTIAEARAPQPSVPDKPDDPAEAALVGRLESLMRAERVYREEGLTIAALARRMAVPEYRLRRAINQRLGYRNFNAFLNRYRVDEVKAALADPGQATVPVLTLAMDAGFQSLGPFNRAFKAETGQTPTEFRRAGQTGSA</sequence>
<keyword evidence="4" id="KW-1133">Transmembrane helix</keyword>
<evidence type="ECO:0000256" key="3">
    <source>
        <dbReference type="ARBA" id="ARBA00023163"/>
    </source>
</evidence>
<dbReference type="InterPro" id="IPR009057">
    <property type="entry name" value="Homeodomain-like_sf"/>
</dbReference>
<feature type="transmembrane region" description="Helical" evidence="4">
    <location>
        <begin position="43"/>
        <end position="60"/>
    </location>
</feature>
<feature type="transmembrane region" description="Helical" evidence="4">
    <location>
        <begin position="72"/>
        <end position="92"/>
    </location>
</feature>
<proteinExistence type="predicted"/>
<dbReference type="Pfam" id="PF12833">
    <property type="entry name" value="HTH_18"/>
    <property type="match status" value="1"/>
</dbReference>
<dbReference type="SUPFAM" id="SSF46689">
    <property type="entry name" value="Homeodomain-like"/>
    <property type="match status" value="1"/>
</dbReference>
<keyword evidence="3" id="KW-0804">Transcription</keyword>
<dbReference type="InterPro" id="IPR018062">
    <property type="entry name" value="HTH_AraC-typ_CS"/>
</dbReference>
<feature type="transmembrane region" description="Helical" evidence="4">
    <location>
        <begin position="129"/>
        <end position="153"/>
    </location>
</feature>
<keyword evidence="4" id="KW-0812">Transmembrane</keyword>
<keyword evidence="2" id="KW-0238">DNA-binding</keyword>
<feature type="domain" description="HTH araC/xylS-type" evidence="5">
    <location>
        <begin position="248"/>
        <end position="353"/>
    </location>
</feature>
<keyword evidence="1" id="KW-0805">Transcription regulation</keyword>
<evidence type="ECO:0000256" key="4">
    <source>
        <dbReference type="SAM" id="Phobius"/>
    </source>
</evidence>
<dbReference type="PANTHER" id="PTHR43280">
    <property type="entry name" value="ARAC-FAMILY TRANSCRIPTIONAL REGULATOR"/>
    <property type="match status" value="1"/>
</dbReference>
<gene>
    <name evidence="6" type="ORF">RXV79_25375</name>
</gene>
<feature type="transmembrane region" description="Helical" evidence="4">
    <location>
        <begin position="104"/>
        <end position="123"/>
    </location>
</feature>
<dbReference type="Gene3D" id="1.10.10.60">
    <property type="entry name" value="Homeodomain-like"/>
    <property type="match status" value="1"/>
</dbReference>
<reference evidence="6 7" key="1">
    <citation type="submission" date="2023-10" db="EMBL/GenBank/DDBJ databases">
        <title>Bacteria for the degradation of biodegradable plastic PBAT(Polybutylene adipate terephthalate).</title>
        <authorList>
            <person name="Weon H.-Y."/>
            <person name="Yeon J."/>
        </authorList>
    </citation>
    <scope>NUCLEOTIDE SEQUENCE [LARGE SCALE GENOMIC DNA]</scope>
    <source>
        <strain evidence="6 7">SBD 7-3</strain>
    </source>
</reference>